<dbReference type="Gene3D" id="2.150.10.10">
    <property type="entry name" value="Serralysin-like metalloprotease, C-terminal"/>
    <property type="match status" value="3"/>
</dbReference>
<feature type="domain" description="SbsA Ig-like" evidence="5">
    <location>
        <begin position="396"/>
        <end position="489"/>
    </location>
</feature>
<proteinExistence type="predicted"/>
<dbReference type="InterPro" id="IPR050557">
    <property type="entry name" value="RTX_toxin/Mannuronan_C5-epim"/>
</dbReference>
<evidence type="ECO:0000256" key="1">
    <source>
        <dbReference type="ARBA" id="ARBA00004613"/>
    </source>
</evidence>
<dbReference type="PANTHER" id="PTHR38340:SF1">
    <property type="entry name" value="S-LAYER PROTEIN"/>
    <property type="match status" value="1"/>
</dbReference>
<dbReference type="PROSITE" id="PS00330">
    <property type="entry name" value="HEMOLYSIN_CALCIUM"/>
    <property type="match status" value="4"/>
</dbReference>
<comment type="caution">
    <text evidence="6">The sequence shown here is derived from an EMBL/GenBank/DDBJ whole genome shotgun (WGS) entry which is preliminary data.</text>
</comment>
<dbReference type="Pfam" id="PF01663">
    <property type="entry name" value="Phosphodiest"/>
    <property type="match status" value="1"/>
</dbReference>
<dbReference type="EMBL" id="JAHYBZ010000014">
    <property type="protein sequence ID" value="MBW6401703.1"/>
    <property type="molecule type" value="Genomic_DNA"/>
</dbReference>
<dbReference type="Gene3D" id="3.40.720.10">
    <property type="entry name" value="Alkaline Phosphatase, subunit A"/>
    <property type="match status" value="2"/>
</dbReference>
<name>A0ABS7AHB3_9PROT</name>
<keyword evidence="2" id="KW-0964">Secreted</keyword>
<dbReference type="PANTHER" id="PTHR38340">
    <property type="entry name" value="S-LAYER PROTEIN"/>
    <property type="match status" value="1"/>
</dbReference>
<dbReference type="InterPro" id="IPR017850">
    <property type="entry name" value="Alkaline_phosphatase_core_sf"/>
</dbReference>
<evidence type="ECO:0000256" key="3">
    <source>
        <dbReference type="ARBA" id="ARBA00022729"/>
    </source>
</evidence>
<gene>
    <name evidence="6" type="ORF">KPL78_27875</name>
</gene>
<comment type="subcellular location">
    <subcellularLocation>
        <location evidence="1">Secreted</location>
    </subcellularLocation>
</comment>
<evidence type="ECO:0000313" key="6">
    <source>
        <dbReference type="EMBL" id="MBW6401703.1"/>
    </source>
</evidence>
<dbReference type="SUPFAM" id="SSF51120">
    <property type="entry name" value="beta-Roll"/>
    <property type="match status" value="2"/>
</dbReference>
<dbReference type="Gene3D" id="2.60.120.260">
    <property type="entry name" value="Galactose-binding domain-like"/>
    <property type="match status" value="1"/>
</dbReference>
<dbReference type="Proteomes" id="UP001196565">
    <property type="component" value="Unassembled WGS sequence"/>
</dbReference>
<evidence type="ECO:0000256" key="4">
    <source>
        <dbReference type="SAM" id="MobiDB-lite"/>
    </source>
</evidence>
<feature type="region of interest" description="Disordered" evidence="4">
    <location>
        <begin position="771"/>
        <end position="838"/>
    </location>
</feature>
<dbReference type="InterPro" id="IPR001343">
    <property type="entry name" value="Hemolysn_Ca-bd"/>
</dbReference>
<evidence type="ECO:0000259" key="5">
    <source>
        <dbReference type="Pfam" id="PF13205"/>
    </source>
</evidence>
<organism evidence="6 7">
    <name type="scientific">Roseomonas alba</name>
    <dbReference type="NCBI Taxonomy" id="2846776"/>
    <lineage>
        <taxon>Bacteria</taxon>
        <taxon>Pseudomonadati</taxon>
        <taxon>Pseudomonadota</taxon>
        <taxon>Alphaproteobacteria</taxon>
        <taxon>Acetobacterales</taxon>
        <taxon>Roseomonadaceae</taxon>
        <taxon>Roseomonas</taxon>
    </lineage>
</organism>
<dbReference type="InterPro" id="IPR018511">
    <property type="entry name" value="Hemolysin-typ_Ca-bd_CS"/>
</dbReference>
<dbReference type="SUPFAM" id="SSF53649">
    <property type="entry name" value="Alkaline phosphatase-like"/>
    <property type="match status" value="1"/>
</dbReference>
<reference evidence="6 7" key="1">
    <citation type="submission" date="2021-07" db="EMBL/GenBank/DDBJ databases">
        <authorList>
            <person name="So Y."/>
        </authorList>
    </citation>
    <scope>NUCLEOTIDE SEQUENCE [LARGE SCALE GENOMIC DNA]</scope>
    <source>
        <strain evidence="6 7">HJA6</strain>
    </source>
</reference>
<accession>A0ABS7AHB3</accession>
<dbReference type="PRINTS" id="PR00313">
    <property type="entry name" value="CABNDNGRPT"/>
</dbReference>
<protein>
    <submittedName>
        <fullName evidence="6">Ig-like domain-containing protein</fullName>
    </submittedName>
</protein>
<evidence type="ECO:0000313" key="7">
    <source>
        <dbReference type="Proteomes" id="UP001196565"/>
    </source>
</evidence>
<keyword evidence="7" id="KW-1185">Reference proteome</keyword>
<dbReference type="InterPro" id="IPR011049">
    <property type="entry name" value="Serralysin-like_metalloprot_C"/>
</dbReference>
<keyword evidence="3" id="KW-0732">Signal</keyword>
<evidence type="ECO:0000256" key="2">
    <source>
        <dbReference type="ARBA" id="ARBA00022525"/>
    </source>
</evidence>
<dbReference type="InterPro" id="IPR032812">
    <property type="entry name" value="SbsA_Ig"/>
</dbReference>
<dbReference type="InterPro" id="IPR002591">
    <property type="entry name" value="Phosphodiest/P_Trfase"/>
</dbReference>
<dbReference type="RefSeq" id="WP_219766580.1">
    <property type="nucleotide sequence ID" value="NZ_JAHYBZ010000014.1"/>
</dbReference>
<sequence>MSEQHVVFVGIDGIQLEQMLLLGLRGEAEALNSLDIVEAYTGGVQGTETEQPTVSGPGWSTLLTGVWTNQHGVTSNNGAPVASEVDSVFELVDAGLADANIASIVHWDDINTGHFSAEVSSGVIDTAMSGLSDQAVTDEAVALIDAGTPDFMFLQLDDVDGAGHNAGFGEGYEDAINTVSAQLAQILAAVDAREAANPDENWLVVVSTDHGRDPNTGSGHGNQTDMERRSFIAANQDLGSFSDPVPVTSVVSTILDFLGIPFTVSADGLQSGSVLEGAADPLPPAIEAFLTPVDDQARVGVDTDLSLRFSEAVQVGTGAITIRDAADDSIVAVIDVTSDAVSIAGDTVTITLPEALAAETSYYVLIDEGAFTDGTNGFFGISDPTAWNFSTEADLSAPEIVALTPADDADAVPVDADLTITFNEAVIAGEGNIVIRRVSDDSVVETVSVTSDAVTIDGRTVTIDLPGLLEGGVEYYVQVDEGALRDTSTRVTLFTEDFESVALGPFVSPTEGGGDGTDFNGNGPDGWTRDNTTTPTGGPLEFFGWTVLDKNSWIVSAGDQGRGQFSNASGAVLVADPDEYDDGAADVGSNLFNAYIKTPAISLTGIEAGTATVTFDSSWRAEGTQKAAVDVSYDGGATWTRVMLFDSDSSSAHYKADATNESITVALNNPEGASEAIIRFGMFEAGNNWWWAIDDIAVQGEGDATGTTGNAFAGIADKESWTFTTTPVEARFIEGTNGANTLVGDAGNDTIYGYNAADSLVGAGGNDSIGGGNGNDTLDGGTGNDRLEGHGSNDVLFGGEGDDTLSGGNNDDLLKGDQGDDFLEGGNGSDTLEGGEGDDLMLGRAGTDTLLGGAGADTLDGGGGRDLLAGGQGADVLTGGLGRDIFAFGAAGGDDVVSDFALEDWIRLEGGITIASSEVILVDGDATLDTVLHFSDGGSVALLGYSAGVEQIAFA</sequence>
<dbReference type="Pfam" id="PF13205">
    <property type="entry name" value="Big_5"/>
    <property type="match status" value="2"/>
</dbReference>
<feature type="domain" description="SbsA Ig-like" evidence="5">
    <location>
        <begin position="283"/>
        <end position="391"/>
    </location>
</feature>
<dbReference type="Pfam" id="PF00353">
    <property type="entry name" value="HemolysinCabind"/>
    <property type="match status" value="4"/>
</dbReference>